<dbReference type="EMBL" id="LXQA011233220">
    <property type="protein sequence ID" value="MCI90030.1"/>
    <property type="molecule type" value="Genomic_DNA"/>
</dbReference>
<sequence length="32" mass="3743">MLCVQLQVSVLIAHLQHMVNVCRISDHDQHQF</sequence>
<feature type="non-terminal residue" evidence="1">
    <location>
        <position position="32"/>
    </location>
</feature>
<dbReference type="Proteomes" id="UP000265520">
    <property type="component" value="Unassembled WGS sequence"/>
</dbReference>
<protein>
    <submittedName>
        <fullName evidence="1">Uncharacterized protein</fullName>
    </submittedName>
</protein>
<evidence type="ECO:0000313" key="1">
    <source>
        <dbReference type="EMBL" id="MCI90030.1"/>
    </source>
</evidence>
<comment type="caution">
    <text evidence="1">The sequence shown here is derived from an EMBL/GenBank/DDBJ whole genome shotgun (WGS) entry which is preliminary data.</text>
</comment>
<name>A0A392VUC4_9FABA</name>
<evidence type="ECO:0000313" key="2">
    <source>
        <dbReference type="Proteomes" id="UP000265520"/>
    </source>
</evidence>
<accession>A0A392VUC4</accession>
<reference evidence="1 2" key="1">
    <citation type="journal article" date="2018" name="Front. Plant Sci.">
        <title>Red Clover (Trifolium pratense) and Zigzag Clover (T. medium) - A Picture of Genomic Similarities and Differences.</title>
        <authorList>
            <person name="Dluhosova J."/>
            <person name="Istvanek J."/>
            <person name="Nedelnik J."/>
            <person name="Repkova J."/>
        </authorList>
    </citation>
    <scope>NUCLEOTIDE SEQUENCE [LARGE SCALE GENOMIC DNA]</scope>
    <source>
        <strain evidence="2">cv. 10/8</strain>
        <tissue evidence="1">Leaf</tissue>
    </source>
</reference>
<organism evidence="1 2">
    <name type="scientific">Trifolium medium</name>
    <dbReference type="NCBI Taxonomy" id="97028"/>
    <lineage>
        <taxon>Eukaryota</taxon>
        <taxon>Viridiplantae</taxon>
        <taxon>Streptophyta</taxon>
        <taxon>Embryophyta</taxon>
        <taxon>Tracheophyta</taxon>
        <taxon>Spermatophyta</taxon>
        <taxon>Magnoliopsida</taxon>
        <taxon>eudicotyledons</taxon>
        <taxon>Gunneridae</taxon>
        <taxon>Pentapetalae</taxon>
        <taxon>rosids</taxon>
        <taxon>fabids</taxon>
        <taxon>Fabales</taxon>
        <taxon>Fabaceae</taxon>
        <taxon>Papilionoideae</taxon>
        <taxon>50 kb inversion clade</taxon>
        <taxon>NPAAA clade</taxon>
        <taxon>Hologalegina</taxon>
        <taxon>IRL clade</taxon>
        <taxon>Trifolieae</taxon>
        <taxon>Trifolium</taxon>
    </lineage>
</organism>
<dbReference type="AlphaFoldDB" id="A0A392VUC4"/>
<keyword evidence="2" id="KW-1185">Reference proteome</keyword>
<proteinExistence type="predicted"/>